<accession>A0A9W6TZZ1</accession>
<organism evidence="1 2">
    <name type="scientific">Phytophthora lilii</name>
    <dbReference type="NCBI Taxonomy" id="2077276"/>
    <lineage>
        <taxon>Eukaryota</taxon>
        <taxon>Sar</taxon>
        <taxon>Stramenopiles</taxon>
        <taxon>Oomycota</taxon>
        <taxon>Peronosporomycetes</taxon>
        <taxon>Peronosporales</taxon>
        <taxon>Peronosporaceae</taxon>
        <taxon>Phytophthora</taxon>
    </lineage>
</organism>
<keyword evidence="2" id="KW-1185">Reference proteome</keyword>
<protein>
    <submittedName>
        <fullName evidence="1">Unnamed protein product</fullName>
    </submittedName>
</protein>
<evidence type="ECO:0000313" key="1">
    <source>
        <dbReference type="EMBL" id="GMF22546.1"/>
    </source>
</evidence>
<dbReference type="EMBL" id="BSXW01000444">
    <property type="protein sequence ID" value="GMF22546.1"/>
    <property type="molecule type" value="Genomic_DNA"/>
</dbReference>
<name>A0A9W6TZZ1_9STRA</name>
<reference evidence="1" key="1">
    <citation type="submission" date="2023-04" db="EMBL/GenBank/DDBJ databases">
        <title>Phytophthora lilii NBRC 32176.</title>
        <authorList>
            <person name="Ichikawa N."/>
            <person name="Sato H."/>
            <person name="Tonouchi N."/>
        </authorList>
    </citation>
    <scope>NUCLEOTIDE SEQUENCE</scope>
    <source>
        <strain evidence="1">NBRC 32176</strain>
    </source>
</reference>
<dbReference type="Proteomes" id="UP001165083">
    <property type="component" value="Unassembled WGS sequence"/>
</dbReference>
<comment type="caution">
    <text evidence="1">The sequence shown here is derived from an EMBL/GenBank/DDBJ whole genome shotgun (WGS) entry which is preliminary data.</text>
</comment>
<dbReference type="AlphaFoldDB" id="A0A9W6TZZ1"/>
<gene>
    <name evidence="1" type="ORF">Plil01_000900600</name>
</gene>
<proteinExistence type="predicted"/>
<sequence length="294" mass="31722">MKNITLSEAVNSLNETGITSTKSALKSNSTCRYDMKRLLDQTWMTVAEFRKHNPDMSEDDIRAEISRSNLVLNDIPTATNNCMGELIAKSDEAAAYASRDNLRKTFGGIVDDLISSGTSSNGTFLSAKEYAFKVADMALAFYAIWDMWAVGGLASEYFQPICGPTELIGEIDDGAAKNALGMSIVQNAFNNSDGMWTKTGDGTVEIMFKSVDTEDVTVNIKSGGDKIDEVDVPAGKRVTWTSNVTVLGGKTLYLDRWRPGFLGLPGTGGGSLLLWVPRSTQGGNLQLTAVLNVS</sequence>
<dbReference type="OrthoDB" id="120656at2759"/>
<evidence type="ECO:0000313" key="2">
    <source>
        <dbReference type="Proteomes" id="UP001165083"/>
    </source>
</evidence>